<dbReference type="AlphaFoldDB" id="A0A917ECD1"/>
<accession>A0A917ECD1</accession>
<keyword evidence="2" id="KW-1185">Reference proteome</keyword>
<dbReference type="RefSeq" id="WP_262890064.1">
    <property type="nucleotide sequence ID" value="NZ_BMGL01000011.1"/>
</dbReference>
<dbReference type="EMBL" id="BMGL01000011">
    <property type="protein sequence ID" value="GGE19122.1"/>
    <property type="molecule type" value="Genomic_DNA"/>
</dbReference>
<sequence length="40" mass="4640">MAEAEMNKIKLEIIQFILNCDDEAVLSKFENVLKEVTNKK</sequence>
<comment type="caution">
    <text evidence="1">The sequence shown here is derived from an EMBL/GenBank/DDBJ whole genome shotgun (WGS) entry which is preliminary data.</text>
</comment>
<protein>
    <submittedName>
        <fullName evidence="1">Uncharacterized protein</fullName>
    </submittedName>
</protein>
<dbReference type="Proteomes" id="UP000599688">
    <property type="component" value="Unassembled WGS sequence"/>
</dbReference>
<reference evidence="1 2" key="1">
    <citation type="journal article" date="2014" name="Int. J. Syst. Evol. Microbiol.">
        <title>Complete genome sequence of Corynebacterium casei LMG S-19264T (=DSM 44701T), isolated from a smear-ripened cheese.</title>
        <authorList>
            <consortium name="US DOE Joint Genome Institute (JGI-PGF)"/>
            <person name="Walter F."/>
            <person name="Albersmeier A."/>
            <person name="Kalinowski J."/>
            <person name="Ruckert C."/>
        </authorList>
    </citation>
    <scope>NUCLEOTIDE SEQUENCE [LARGE SCALE GENOMIC DNA]</scope>
    <source>
        <strain evidence="1 2">CGMCC 1.12925</strain>
    </source>
</reference>
<name>A0A917ECD1_9FLAO</name>
<evidence type="ECO:0000313" key="1">
    <source>
        <dbReference type="EMBL" id="GGE19122.1"/>
    </source>
</evidence>
<organism evidence="1 2">
    <name type="scientific">Psychroflexus salis</name>
    <dbReference type="NCBI Taxonomy" id="1526574"/>
    <lineage>
        <taxon>Bacteria</taxon>
        <taxon>Pseudomonadati</taxon>
        <taxon>Bacteroidota</taxon>
        <taxon>Flavobacteriia</taxon>
        <taxon>Flavobacteriales</taxon>
        <taxon>Flavobacteriaceae</taxon>
        <taxon>Psychroflexus</taxon>
    </lineage>
</organism>
<evidence type="ECO:0000313" key="2">
    <source>
        <dbReference type="Proteomes" id="UP000599688"/>
    </source>
</evidence>
<proteinExistence type="predicted"/>
<gene>
    <name evidence="1" type="ORF">GCM10010831_20350</name>
</gene>